<evidence type="ECO:0000313" key="10">
    <source>
        <dbReference type="Proteomes" id="UP000030651"/>
    </source>
</evidence>
<keyword evidence="5 7" id="KW-0472">Membrane</keyword>
<feature type="transmembrane region" description="Helical" evidence="7">
    <location>
        <begin position="207"/>
        <end position="229"/>
    </location>
</feature>
<dbReference type="GeneID" id="19278353"/>
<dbReference type="GO" id="GO:0016020">
    <property type="term" value="C:membrane"/>
    <property type="evidence" value="ECO:0007669"/>
    <property type="project" value="UniProtKB-SubCell"/>
</dbReference>
<protein>
    <recommendedName>
        <fullName evidence="8">Major facilitator superfamily (MFS) profile domain-containing protein</fullName>
    </recommendedName>
</protein>
<feature type="transmembrane region" description="Helical" evidence="7">
    <location>
        <begin position="432"/>
        <end position="451"/>
    </location>
</feature>
<evidence type="ECO:0000256" key="3">
    <source>
        <dbReference type="ARBA" id="ARBA00022692"/>
    </source>
</evidence>
<dbReference type="KEGG" id="pfy:PFICI_13340"/>
<dbReference type="HOGENOM" id="CLU_001265_0_5_1"/>
<dbReference type="AlphaFoldDB" id="W3WPW2"/>
<feature type="domain" description="Major facilitator superfamily (MFS) profile" evidence="8">
    <location>
        <begin position="48"/>
        <end position="456"/>
    </location>
</feature>
<dbReference type="PROSITE" id="PS50850">
    <property type="entry name" value="MFS"/>
    <property type="match status" value="1"/>
</dbReference>
<dbReference type="PANTHER" id="PTHR43791:SF103">
    <property type="entry name" value="MAJOR FACILITATOR SUPERFAMILY (MFS) PROFILE DOMAIN-CONTAINING PROTEIN-RELATED"/>
    <property type="match status" value="1"/>
</dbReference>
<dbReference type="SUPFAM" id="SSF103473">
    <property type="entry name" value="MFS general substrate transporter"/>
    <property type="match status" value="1"/>
</dbReference>
<feature type="transmembrane region" description="Helical" evidence="7">
    <location>
        <begin position="174"/>
        <end position="195"/>
    </location>
</feature>
<name>W3WPW2_PESFW</name>
<evidence type="ECO:0000256" key="1">
    <source>
        <dbReference type="ARBA" id="ARBA00004141"/>
    </source>
</evidence>
<feature type="transmembrane region" description="Helical" evidence="7">
    <location>
        <begin position="312"/>
        <end position="333"/>
    </location>
</feature>
<evidence type="ECO:0000313" key="9">
    <source>
        <dbReference type="EMBL" id="ETS74856.1"/>
    </source>
</evidence>
<dbReference type="FunFam" id="1.20.1250.20:FF:000064">
    <property type="entry name" value="MFS allantoate transporter"/>
    <property type="match status" value="1"/>
</dbReference>
<dbReference type="EMBL" id="KI912119">
    <property type="protein sequence ID" value="ETS74856.1"/>
    <property type="molecule type" value="Genomic_DNA"/>
</dbReference>
<organism evidence="9 10">
    <name type="scientific">Pestalotiopsis fici (strain W106-1 / CGMCC3.15140)</name>
    <dbReference type="NCBI Taxonomy" id="1229662"/>
    <lineage>
        <taxon>Eukaryota</taxon>
        <taxon>Fungi</taxon>
        <taxon>Dikarya</taxon>
        <taxon>Ascomycota</taxon>
        <taxon>Pezizomycotina</taxon>
        <taxon>Sordariomycetes</taxon>
        <taxon>Xylariomycetidae</taxon>
        <taxon>Amphisphaeriales</taxon>
        <taxon>Sporocadaceae</taxon>
        <taxon>Pestalotiopsis</taxon>
    </lineage>
</organism>
<feature type="transmembrane region" description="Helical" evidence="7">
    <location>
        <begin position="365"/>
        <end position="388"/>
    </location>
</feature>
<feature type="transmembrane region" description="Helical" evidence="7">
    <location>
        <begin position="275"/>
        <end position="292"/>
    </location>
</feature>
<comment type="subcellular location">
    <subcellularLocation>
        <location evidence="1">Membrane</location>
        <topology evidence="1">Multi-pass membrane protein</topology>
    </subcellularLocation>
</comment>
<proteinExistence type="inferred from homology"/>
<comment type="similarity">
    <text evidence="6">Belongs to the major facilitator superfamily. Allantoate permease family.</text>
</comment>
<sequence length="497" mass="54544">MSATNPDKCIGEHVEKTEPIVKDDTIPLRHGIDSDEERAVVKKLDRVIMPLMALVYFFQYLDKQSINYASVFGISQDLDLISGEFSWAISLFYFGQLVSEYPAAYLMSRFPVVRFVGICIILLGIVAGCLGATQNFTGLGAVRFLLGFTEGAVAPSFMIITSTWYKREENPIRVAVWVCMFGVSQVAGGLLMYGIGLSHMSISTWRVMFIVCGGLTVVSGILFLVFMPLGPSTAWFLKEHERKLAVERLAWDRATRDRSEINWNQVKEALTDPRTLLYGFMALFITIPTPIVKFSSKVISGFGYTPLQTMLIGLPSGGVSFILIWIGALGPLYIKNSRCLFGTFLAMMPMIGSILLLVIPSSHPWGIVAGTWLAGSTAPPVGQAIALMGANVKGNTKKSVVGAVFFIFYSAGCIAGPQLWQDKDAPRYTKGCTSSIASWTCLIVTMVIFYLSGKNSNRKREAVFRAQGAAGVAVDLASVPVDSDETEREDLHFRYSL</sequence>
<evidence type="ECO:0000256" key="2">
    <source>
        <dbReference type="ARBA" id="ARBA00022448"/>
    </source>
</evidence>
<feature type="transmembrane region" description="Helical" evidence="7">
    <location>
        <begin position="111"/>
        <end position="133"/>
    </location>
</feature>
<dbReference type="eggNOG" id="KOG2533">
    <property type="taxonomic scope" value="Eukaryota"/>
</dbReference>
<keyword evidence="4 7" id="KW-1133">Transmembrane helix</keyword>
<dbReference type="OrthoDB" id="6730379at2759"/>
<feature type="transmembrane region" description="Helical" evidence="7">
    <location>
        <begin position="145"/>
        <end position="165"/>
    </location>
</feature>
<keyword evidence="10" id="KW-1185">Reference proteome</keyword>
<feature type="transmembrane region" description="Helical" evidence="7">
    <location>
        <begin position="340"/>
        <end position="359"/>
    </location>
</feature>
<dbReference type="Pfam" id="PF07690">
    <property type="entry name" value="MFS_1"/>
    <property type="match status" value="1"/>
</dbReference>
<dbReference type="GO" id="GO:0022857">
    <property type="term" value="F:transmembrane transporter activity"/>
    <property type="evidence" value="ECO:0007669"/>
    <property type="project" value="InterPro"/>
</dbReference>
<dbReference type="InterPro" id="IPR036259">
    <property type="entry name" value="MFS_trans_sf"/>
</dbReference>
<dbReference type="RefSeq" id="XP_007840112.1">
    <property type="nucleotide sequence ID" value="XM_007841921.1"/>
</dbReference>
<gene>
    <name evidence="9" type="ORF">PFICI_13340</name>
</gene>
<dbReference type="Gene3D" id="1.20.1250.20">
    <property type="entry name" value="MFS general substrate transporter like domains"/>
    <property type="match status" value="1"/>
</dbReference>
<evidence type="ECO:0000256" key="4">
    <source>
        <dbReference type="ARBA" id="ARBA00022989"/>
    </source>
</evidence>
<dbReference type="Proteomes" id="UP000030651">
    <property type="component" value="Unassembled WGS sequence"/>
</dbReference>
<dbReference type="InterPro" id="IPR020846">
    <property type="entry name" value="MFS_dom"/>
</dbReference>
<evidence type="ECO:0000256" key="7">
    <source>
        <dbReference type="SAM" id="Phobius"/>
    </source>
</evidence>
<evidence type="ECO:0000256" key="5">
    <source>
        <dbReference type="ARBA" id="ARBA00023136"/>
    </source>
</evidence>
<dbReference type="InterPro" id="IPR011701">
    <property type="entry name" value="MFS"/>
</dbReference>
<feature type="transmembrane region" description="Helical" evidence="7">
    <location>
        <begin position="400"/>
        <end position="420"/>
    </location>
</feature>
<keyword evidence="3 7" id="KW-0812">Transmembrane</keyword>
<evidence type="ECO:0000259" key="8">
    <source>
        <dbReference type="PROSITE" id="PS50850"/>
    </source>
</evidence>
<evidence type="ECO:0000256" key="6">
    <source>
        <dbReference type="ARBA" id="ARBA00037968"/>
    </source>
</evidence>
<keyword evidence="2" id="KW-0813">Transport</keyword>
<dbReference type="PANTHER" id="PTHR43791">
    <property type="entry name" value="PERMEASE-RELATED"/>
    <property type="match status" value="1"/>
</dbReference>
<accession>W3WPW2</accession>
<dbReference type="InParanoid" id="W3WPW2"/>
<dbReference type="OMA" id="AWTEDDA"/>
<reference evidence="10" key="1">
    <citation type="journal article" date="2015" name="BMC Genomics">
        <title>Genomic and transcriptomic analysis of the endophytic fungus Pestalotiopsis fici reveals its lifestyle and high potential for synthesis of natural products.</title>
        <authorList>
            <person name="Wang X."/>
            <person name="Zhang X."/>
            <person name="Liu L."/>
            <person name="Xiang M."/>
            <person name="Wang W."/>
            <person name="Sun X."/>
            <person name="Che Y."/>
            <person name="Guo L."/>
            <person name="Liu G."/>
            <person name="Guo L."/>
            <person name="Wang C."/>
            <person name="Yin W.B."/>
            <person name="Stadler M."/>
            <person name="Zhang X."/>
            <person name="Liu X."/>
        </authorList>
    </citation>
    <scope>NUCLEOTIDE SEQUENCE [LARGE SCALE GENOMIC DNA]</scope>
    <source>
        <strain evidence="10">W106-1 / CGMCC3.15140</strain>
    </source>
</reference>